<sequence length="928" mass="99790">MDTISKPRPRAGTTAAPPPPVTDASGQPLWHALDADTTLQQLHSQRSGLGHSDAAERLQQYGTNVLTPPATDSMFKRFLLQFHNVLIYVLLVAAVVSVGLGHWIDGSVIFAVVLINALFGLLQEGKAEKALASIRTLLHITTAVLRGGQRESVDAEQLVPGDIVLLESGDKVPADIRLLDAINLRAQESALTGEANSVSKQAPPVEPLAPLAERSSMLFAGTLITQGRARGVVVSTGDHTELGQIGTLLRDVETLSTPLTRQMAQLGRTLTLAILAITLLVFLFGWLWRDYPLSELFMSSVGLAVAAIPEGLPAIITITLAIGVQRMALRNAIIRRLPAVETLGAVSVICSDKTGTLTRNEMTVQSVCLQEGQIDVSGLGYQGEGEFSLNGQPLSATQRLEVQHLALAALLCNDARFDTSAAPWRLHGDPTEGALLALAAKAGWEHGDCLALHPRTNEIPFESEHRYMATLHHPRSQDDDLSEAVLLPRLLVKGAPERVLAMCSQVRSSQGHQALDADSWKRAVERLAARGQRVLAIAEKPLPEDHPKTGLDHGHLTGLTLLGLVGIADPLREEVRKAVAECHAAGIRVVMITGDHASTAFAIGSELQLGDEHQVLTGSMLDQLSDAELEKLIDDTRVVARASPEHKLRLIQALQAKGRIVAMTGDGVNDAPALKRADVGVAMGMKGTEAAKEAAEMVLADDNFSSIRDAVVEGRTVYDNLRKALVFILPTNGGEALVLIAAILLGITLPMTPVQILWVNMITAVTLSLALAFEQSEAGLMQRPPRPAGEALLNRFLIWRVTLVSVLLASASLLLFQLALHQYNDLALARTVAVNALVAGEATYLLNCRSLQQSTLSWRSWTGNPYVLLSIGVLIVVQLLFTYLPLMQTLFGTVAMPLSLWPETLAAGVAVYLLVEAEKWLSQRLAGR</sequence>
<dbReference type="AlphaFoldDB" id="A0A2S5KKI6"/>
<dbReference type="InterPro" id="IPR023214">
    <property type="entry name" value="HAD_sf"/>
</dbReference>
<dbReference type="GO" id="GO:0005886">
    <property type="term" value="C:plasma membrane"/>
    <property type="evidence" value="ECO:0007669"/>
    <property type="project" value="TreeGrafter"/>
</dbReference>
<dbReference type="Proteomes" id="UP000238196">
    <property type="component" value="Unassembled WGS sequence"/>
</dbReference>
<dbReference type="GO" id="GO:0005524">
    <property type="term" value="F:ATP binding"/>
    <property type="evidence" value="ECO:0007669"/>
    <property type="project" value="UniProtKB-KW"/>
</dbReference>
<evidence type="ECO:0000256" key="2">
    <source>
        <dbReference type="ARBA" id="ARBA00005675"/>
    </source>
</evidence>
<dbReference type="PRINTS" id="PR00119">
    <property type="entry name" value="CATATPASE"/>
</dbReference>
<comment type="similarity">
    <text evidence="2">Belongs to the cation transport ATPase (P-type) (TC 3.A.3) family. Type IIA subfamily.</text>
</comment>
<dbReference type="Pfam" id="PF00689">
    <property type="entry name" value="Cation_ATPase_C"/>
    <property type="match status" value="1"/>
</dbReference>
<dbReference type="Pfam" id="PF00690">
    <property type="entry name" value="Cation_ATPase_N"/>
    <property type="match status" value="1"/>
</dbReference>
<feature type="transmembrane region" description="Helical" evidence="12">
    <location>
        <begin position="755"/>
        <end position="776"/>
    </location>
</feature>
<accession>A0A2S5KKI6</accession>
<feature type="transmembrane region" description="Helical" evidence="12">
    <location>
        <begin position="724"/>
        <end position="749"/>
    </location>
</feature>
<keyword evidence="8" id="KW-1278">Translocase</keyword>
<keyword evidence="5" id="KW-0547">Nucleotide-binding</keyword>
<dbReference type="InterPro" id="IPR004014">
    <property type="entry name" value="ATPase_P-typ_cation-transptr_N"/>
</dbReference>
<evidence type="ECO:0000256" key="12">
    <source>
        <dbReference type="SAM" id="Phobius"/>
    </source>
</evidence>
<dbReference type="InterPro" id="IPR001757">
    <property type="entry name" value="P_typ_ATPase"/>
</dbReference>
<organism evidence="14 15">
    <name type="scientific">Proteobacteria bacterium 228</name>
    <dbReference type="NCBI Taxonomy" id="2083153"/>
    <lineage>
        <taxon>Bacteria</taxon>
        <taxon>Pseudomonadati</taxon>
        <taxon>Pseudomonadota</taxon>
    </lineage>
</organism>
<dbReference type="InterPro" id="IPR023299">
    <property type="entry name" value="ATPase_P-typ_cyto_dom_N"/>
</dbReference>
<keyword evidence="7" id="KW-0460">Magnesium</keyword>
<dbReference type="InterPro" id="IPR036412">
    <property type="entry name" value="HAD-like_sf"/>
</dbReference>
<dbReference type="Pfam" id="PF08282">
    <property type="entry name" value="Hydrolase_3"/>
    <property type="match status" value="1"/>
</dbReference>
<feature type="domain" description="Cation-transporting P-type ATPase N-terminal" evidence="13">
    <location>
        <begin position="29"/>
        <end position="102"/>
    </location>
</feature>
<dbReference type="InterPro" id="IPR050510">
    <property type="entry name" value="Cation_transp_ATPase_P-type"/>
</dbReference>
<name>A0A2S5KKI6_9PROT</name>
<dbReference type="GO" id="GO:0012505">
    <property type="term" value="C:endomembrane system"/>
    <property type="evidence" value="ECO:0007669"/>
    <property type="project" value="UniProtKB-SubCell"/>
</dbReference>
<feature type="transmembrane region" description="Helical" evidence="12">
    <location>
        <begin position="866"/>
        <end position="886"/>
    </location>
</feature>
<dbReference type="InterPro" id="IPR018303">
    <property type="entry name" value="ATPase_P-typ_P_site"/>
</dbReference>
<gene>
    <name evidence="14" type="ORF">C4K68_21160</name>
</gene>
<feature type="transmembrane region" description="Helical" evidence="12">
    <location>
        <begin position="898"/>
        <end position="915"/>
    </location>
</feature>
<evidence type="ECO:0000259" key="13">
    <source>
        <dbReference type="SMART" id="SM00831"/>
    </source>
</evidence>
<dbReference type="SUPFAM" id="SSF81653">
    <property type="entry name" value="Calcium ATPase, transduction domain A"/>
    <property type="match status" value="1"/>
</dbReference>
<evidence type="ECO:0000313" key="15">
    <source>
        <dbReference type="Proteomes" id="UP000238196"/>
    </source>
</evidence>
<keyword evidence="6" id="KW-0067">ATP-binding</keyword>
<dbReference type="PRINTS" id="PR00120">
    <property type="entry name" value="HATPASE"/>
</dbReference>
<dbReference type="SUPFAM" id="SSF56784">
    <property type="entry name" value="HAD-like"/>
    <property type="match status" value="1"/>
</dbReference>
<evidence type="ECO:0000256" key="10">
    <source>
        <dbReference type="ARBA" id="ARBA00023136"/>
    </source>
</evidence>
<dbReference type="GO" id="GO:0006883">
    <property type="term" value="P:intracellular sodium ion homeostasis"/>
    <property type="evidence" value="ECO:0007669"/>
    <property type="project" value="TreeGrafter"/>
</dbReference>
<dbReference type="InterPro" id="IPR006068">
    <property type="entry name" value="ATPase_P-typ_cation-transptr_C"/>
</dbReference>
<dbReference type="Pfam" id="PF00122">
    <property type="entry name" value="E1-E2_ATPase"/>
    <property type="match status" value="1"/>
</dbReference>
<dbReference type="GO" id="GO:1902600">
    <property type="term" value="P:proton transmembrane transport"/>
    <property type="evidence" value="ECO:0007669"/>
    <property type="project" value="TreeGrafter"/>
</dbReference>
<dbReference type="PANTHER" id="PTHR43294:SF20">
    <property type="entry name" value="P-TYPE ATPASE"/>
    <property type="match status" value="1"/>
</dbReference>
<dbReference type="GO" id="GO:0016887">
    <property type="term" value="F:ATP hydrolysis activity"/>
    <property type="evidence" value="ECO:0007669"/>
    <property type="project" value="InterPro"/>
</dbReference>
<feature type="transmembrane region" description="Helical" evidence="12">
    <location>
        <begin position="103"/>
        <end position="122"/>
    </location>
</feature>
<dbReference type="Pfam" id="PF13246">
    <property type="entry name" value="Cation_ATPase"/>
    <property type="match status" value="1"/>
</dbReference>
<dbReference type="GO" id="GO:0005391">
    <property type="term" value="F:P-type sodium:potassium-exchanging transporter activity"/>
    <property type="evidence" value="ECO:0007669"/>
    <property type="project" value="TreeGrafter"/>
</dbReference>
<dbReference type="GO" id="GO:0036376">
    <property type="term" value="P:sodium ion export across plasma membrane"/>
    <property type="evidence" value="ECO:0007669"/>
    <property type="project" value="TreeGrafter"/>
</dbReference>
<dbReference type="GO" id="GO:0030007">
    <property type="term" value="P:intracellular potassium ion homeostasis"/>
    <property type="evidence" value="ECO:0007669"/>
    <property type="project" value="TreeGrafter"/>
</dbReference>
<dbReference type="EMBL" id="PRLP01000106">
    <property type="protein sequence ID" value="PPC75153.1"/>
    <property type="molecule type" value="Genomic_DNA"/>
</dbReference>
<dbReference type="NCBIfam" id="TIGR01494">
    <property type="entry name" value="ATPase_P-type"/>
    <property type="match status" value="2"/>
</dbReference>
<dbReference type="SUPFAM" id="SSF81660">
    <property type="entry name" value="Metal cation-transporting ATPase, ATP-binding domain N"/>
    <property type="match status" value="1"/>
</dbReference>
<dbReference type="InterPro" id="IPR023298">
    <property type="entry name" value="ATPase_P-typ_TM_dom_sf"/>
</dbReference>
<dbReference type="SFLD" id="SFLDF00027">
    <property type="entry name" value="p-type_atpase"/>
    <property type="match status" value="1"/>
</dbReference>
<keyword evidence="3" id="KW-0597">Phosphoprotein</keyword>
<dbReference type="SFLD" id="SFLDG00002">
    <property type="entry name" value="C1.7:_P-type_atpase_like"/>
    <property type="match status" value="1"/>
</dbReference>
<feature type="region of interest" description="Disordered" evidence="11">
    <location>
        <begin position="1"/>
        <end position="27"/>
    </location>
</feature>
<dbReference type="InterPro" id="IPR008250">
    <property type="entry name" value="ATPase_P-typ_transduc_dom_A_sf"/>
</dbReference>
<feature type="transmembrane region" description="Helical" evidence="12">
    <location>
        <begin position="300"/>
        <end position="324"/>
    </location>
</feature>
<feature type="transmembrane region" description="Helical" evidence="12">
    <location>
        <begin position="797"/>
        <end position="820"/>
    </location>
</feature>
<evidence type="ECO:0000256" key="4">
    <source>
        <dbReference type="ARBA" id="ARBA00022692"/>
    </source>
</evidence>
<dbReference type="OrthoDB" id="5496529at2"/>
<dbReference type="InterPro" id="IPR059000">
    <property type="entry name" value="ATPase_P-type_domA"/>
</dbReference>
<feature type="transmembrane region" description="Helical" evidence="12">
    <location>
        <begin position="269"/>
        <end position="288"/>
    </location>
</feature>
<protein>
    <submittedName>
        <fullName evidence="14">Carbonate dehydratase</fullName>
    </submittedName>
</protein>
<evidence type="ECO:0000256" key="1">
    <source>
        <dbReference type="ARBA" id="ARBA00004127"/>
    </source>
</evidence>
<dbReference type="Gene3D" id="2.70.150.10">
    <property type="entry name" value="Calcium-transporting ATPase, cytoplasmic transduction domain A"/>
    <property type="match status" value="1"/>
</dbReference>
<dbReference type="PANTHER" id="PTHR43294">
    <property type="entry name" value="SODIUM/POTASSIUM-TRANSPORTING ATPASE SUBUNIT ALPHA"/>
    <property type="match status" value="1"/>
</dbReference>
<evidence type="ECO:0000256" key="7">
    <source>
        <dbReference type="ARBA" id="ARBA00022842"/>
    </source>
</evidence>
<keyword evidence="4 12" id="KW-0812">Transmembrane</keyword>
<feature type="transmembrane region" description="Helical" evidence="12">
    <location>
        <begin position="826"/>
        <end position="846"/>
    </location>
</feature>
<evidence type="ECO:0000256" key="11">
    <source>
        <dbReference type="SAM" id="MobiDB-lite"/>
    </source>
</evidence>
<evidence type="ECO:0000256" key="3">
    <source>
        <dbReference type="ARBA" id="ARBA00022553"/>
    </source>
</evidence>
<dbReference type="FunFam" id="3.40.50.1000:FF:000001">
    <property type="entry name" value="Phospholipid-transporting ATPase IC"/>
    <property type="match status" value="1"/>
</dbReference>
<reference evidence="14 15" key="1">
    <citation type="submission" date="2018-02" db="EMBL/GenBank/DDBJ databases">
        <title>novel marine gammaproteobacteria from coastal saline agro ecosystem.</title>
        <authorList>
            <person name="Krishnan R."/>
            <person name="Ramesh Kumar N."/>
        </authorList>
    </citation>
    <scope>NUCLEOTIDE SEQUENCE [LARGE SCALE GENOMIC DNA]</scope>
    <source>
        <strain evidence="14 15">228</strain>
    </source>
</reference>
<feature type="transmembrane region" description="Helical" evidence="12">
    <location>
        <begin position="78"/>
        <end position="97"/>
    </location>
</feature>
<dbReference type="Gene3D" id="3.40.50.1000">
    <property type="entry name" value="HAD superfamily/HAD-like"/>
    <property type="match status" value="1"/>
</dbReference>
<dbReference type="SFLD" id="SFLDS00003">
    <property type="entry name" value="Haloacid_Dehalogenase"/>
    <property type="match status" value="1"/>
</dbReference>
<dbReference type="GO" id="GO:1990573">
    <property type="term" value="P:potassium ion import across plasma membrane"/>
    <property type="evidence" value="ECO:0007669"/>
    <property type="project" value="TreeGrafter"/>
</dbReference>
<proteinExistence type="inferred from homology"/>
<dbReference type="SUPFAM" id="SSF81665">
    <property type="entry name" value="Calcium ATPase, transmembrane domain M"/>
    <property type="match status" value="1"/>
</dbReference>
<dbReference type="FunFam" id="2.70.150.10:FF:000160">
    <property type="entry name" value="Sarcoplasmic/endoplasmic reticulum calcium ATPase 1"/>
    <property type="match status" value="1"/>
</dbReference>
<evidence type="ECO:0000256" key="9">
    <source>
        <dbReference type="ARBA" id="ARBA00022989"/>
    </source>
</evidence>
<dbReference type="FunFam" id="3.40.50.1000:FF:000028">
    <property type="entry name" value="Calcium-transporting P-type ATPase, putative"/>
    <property type="match status" value="1"/>
</dbReference>
<dbReference type="Gene3D" id="3.40.1110.10">
    <property type="entry name" value="Calcium-transporting ATPase, cytoplasmic domain N"/>
    <property type="match status" value="1"/>
</dbReference>
<evidence type="ECO:0000256" key="8">
    <source>
        <dbReference type="ARBA" id="ARBA00022967"/>
    </source>
</evidence>
<comment type="caution">
    <text evidence="14">The sequence shown here is derived from an EMBL/GenBank/DDBJ whole genome shotgun (WGS) entry which is preliminary data.</text>
</comment>
<comment type="subcellular location">
    <subcellularLocation>
        <location evidence="1">Endomembrane system</location>
        <topology evidence="1">Multi-pass membrane protein</topology>
    </subcellularLocation>
</comment>
<evidence type="ECO:0000313" key="14">
    <source>
        <dbReference type="EMBL" id="PPC75153.1"/>
    </source>
</evidence>
<keyword evidence="9 12" id="KW-1133">Transmembrane helix</keyword>
<evidence type="ECO:0000256" key="6">
    <source>
        <dbReference type="ARBA" id="ARBA00022840"/>
    </source>
</evidence>
<dbReference type="SMART" id="SM00831">
    <property type="entry name" value="Cation_ATPase_N"/>
    <property type="match status" value="1"/>
</dbReference>
<keyword evidence="10 12" id="KW-0472">Membrane</keyword>
<dbReference type="InterPro" id="IPR044492">
    <property type="entry name" value="P_typ_ATPase_HD_dom"/>
</dbReference>
<dbReference type="Gene3D" id="1.20.1110.10">
    <property type="entry name" value="Calcium-transporting ATPase, transmembrane domain"/>
    <property type="match status" value="1"/>
</dbReference>
<evidence type="ECO:0000256" key="5">
    <source>
        <dbReference type="ARBA" id="ARBA00022741"/>
    </source>
</evidence>
<dbReference type="PROSITE" id="PS00154">
    <property type="entry name" value="ATPASE_E1_E2"/>
    <property type="match status" value="1"/>
</dbReference>